<keyword evidence="5 6" id="KW-0472">Membrane</keyword>
<evidence type="ECO:0000256" key="6">
    <source>
        <dbReference type="SAM" id="Phobius"/>
    </source>
</evidence>
<keyword evidence="4 6" id="KW-1133">Transmembrane helix</keyword>
<feature type="transmembrane region" description="Helical" evidence="6">
    <location>
        <begin position="91"/>
        <end position="112"/>
    </location>
</feature>
<evidence type="ECO:0000256" key="4">
    <source>
        <dbReference type="ARBA" id="ARBA00022989"/>
    </source>
</evidence>
<dbReference type="Pfam" id="PF02653">
    <property type="entry name" value="BPD_transp_2"/>
    <property type="match status" value="1"/>
</dbReference>
<dbReference type="GO" id="GO:0005886">
    <property type="term" value="C:plasma membrane"/>
    <property type="evidence" value="ECO:0007669"/>
    <property type="project" value="UniProtKB-SubCell"/>
</dbReference>
<reference evidence="7" key="1">
    <citation type="journal article" date="2015" name="Nature">
        <title>Complex archaea that bridge the gap between prokaryotes and eukaryotes.</title>
        <authorList>
            <person name="Spang A."/>
            <person name="Saw J.H."/>
            <person name="Jorgensen S.L."/>
            <person name="Zaremba-Niedzwiedzka K."/>
            <person name="Martijn J."/>
            <person name="Lind A.E."/>
            <person name="van Eijk R."/>
            <person name="Schleper C."/>
            <person name="Guy L."/>
            <person name="Ettema T.J."/>
        </authorList>
    </citation>
    <scope>NUCLEOTIDE SEQUENCE</scope>
</reference>
<accession>A0A0F9GZI0</accession>
<evidence type="ECO:0000256" key="3">
    <source>
        <dbReference type="ARBA" id="ARBA00022692"/>
    </source>
</evidence>
<feature type="transmembrane region" description="Helical" evidence="6">
    <location>
        <begin position="197"/>
        <end position="215"/>
    </location>
</feature>
<sequence>MIIELLTSILAGGVLLSVTILFVSIGEVYNERAGVINLALEAIITLAAFVGLWVTSETGNFFLGTLAAIVVGAGVGLIHSFICVKMRVNQLIAGLLILALAAGLANFLYSVVQQKTVPLVTPPPPIEIPFLSDIPVLGEILFQHNAFVYLAYFLAIVFGLILYKTTWGLKIRAVGENPEACDAAGINVNLIRHLCDIFSGAMAGLAGAFMSLGYLGLYDSGIAGGRGWIAIVVVIFSRWSPFRAILGSLIFGLGFSAVGVLIGAGLIPSNFTHLLNMMPFIVALVVIVLFRGTTKAPSALTVPYWRK</sequence>
<keyword evidence="2" id="KW-1003">Cell membrane</keyword>
<evidence type="ECO:0000256" key="2">
    <source>
        <dbReference type="ARBA" id="ARBA00022475"/>
    </source>
</evidence>
<dbReference type="PANTHER" id="PTHR43370:SF2">
    <property type="entry name" value="ABC TRANSPORTER PERMEASE PROTEIN"/>
    <property type="match status" value="1"/>
</dbReference>
<feature type="transmembrane region" description="Helical" evidence="6">
    <location>
        <begin position="221"/>
        <end position="239"/>
    </location>
</feature>
<evidence type="ECO:0000313" key="7">
    <source>
        <dbReference type="EMBL" id="KKM04234.1"/>
    </source>
</evidence>
<feature type="transmembrane region" description="Helical" evidence="6">
    <location>
        <begin position="35"/>
        <end position="55"/>
    </location>
</feature>
<gene>
    <name evidence="7" type="ORF">LCGC14_1766270</name>
</gene>
<dbReference type="PANTHER" id="PTHR43370">
    <property type="entry name" value="SUGAR ABC TRANSPORTER INTEGRAL MEMBRANE PROTEIN-RELATED"/>
    <property type="match status" value="1"/>
</dbReference>
<name>A0A0F9GZI0_9ZZZZ</name>
<comment type="caution">
    <text evidence="7">The sequence shown here is derived from an EMBL/GenBank/DDBJ whole genome shotgun (WGS) entry which is preliminary data.</text>
</comment>
<evidence type="ECO:0000256" key="5">
    <source>
        <dbReference type="ARBA" id="ARBA00023136"/>
    </source>
</evidence>
<dbReference type="GO" id="GO:0022857">
    <property type="term" value="F:transmembrane transporter activity"/>
    <property type="evidence" value="ECO:0007669"/>
    <property type="project" value="InterPro"/>
</dbReference>
<keyword evidence="3 6" id="KW-0812">Transmembrane</keyword>
<evidence type="ECO:0000256" key="1">
    <source>
        <dbReference type="ARBA" id="ARBA00004651"/>
    </source>
</evidence>
<feature type="transmembrane region" description="Helical" evidence="6">
    <location>
        <begin position="61"/>
        <end position="84"/>
    </location>
</feature>
<dbReference type="CDD" id="cd06580">
    <property type="entry name" value="TM_PBP1_transp_TpRbsC_like"/>
    <property type="match status" value="1"/>
</dbReference>
<dbReference type="InterPro" id="IPR001851">
    <property type="entry name" value="ABC_transp_permease"/>
</dbReference>
<feature type="transmembrane region" description="Helical" evidence="6">
    <location>
        <begin position="6"/>
        <end position="23"/>
    </location>
</feature>
<feature type="transmembrane region" description="Helical" evidence="6">
    <location>
        <begin position="146"/>
        <end position="163"/>
    </location>
</feature>
<dbReference type="EMBL" id="LAZR01016501">
    <property type="protein sequence ID" value="KKM04234.1"/>
    <property type="molecule type" value="Genomic_DNA"/>
</dbReference>
<comment type="subcellular location">
    <subcellularLocation>
        <location evidence="1">Cell membrane</location>
        <topology evidence="1">Multi-pass membrane protein</topology>
    </subcellularLocation>
</comment>
<organism evidence="7">
    <name type="scientific">marine sediment metagenome</name>
    <dbReference type="NCBI Taxonomy" id="412755"/>
    <lineage>
        <taxon>unclassified sequences</taxon>
        <taxon>metagenomes</taxon>
        <taxon>ecological metagenomes</taxon>
    </lineage>
</organism>
<feature type="transmembrane region" description="Helical" evidence="6">
    <location>
        <begin position="273"/>
        <end position="290"/>
    </location>
</feature>
<proteinExistence type="predicted"/>
<protein>
    <recommendedName>
        <fullName evidence="8">ABC transporter permease</fullName>
    </recommendedName>
</protein>
<feature type="transmembrane region" description="Helical" evidence="6">
    <location>
        <begin position="246"/>
        <end position="267"/>
    </location>
</feature>
<evidence type="ECO:0008006" key="8">
    <source>
        <dbReference type="Google" id="ProtNLM"/>
    </source>
</evidence>
<dbReference type="AlphaFoldDB" id="A0A0F9GZI0"/>